<dbReference type="Pfam" id="PF00096">
    <property type="entry name" value="zf-C2H2"/>
    <property type="match status" value="2"/>
</dbReference>
<dbReference type="EMBL" id="JAHLQT010014894">
    <property type="protein sequence ID" value="KAG7170085.1"/>
    <property type="molecule type" value="Genomic_DNA"/>
</dbReference>
<dbReference type="PROSITE" id="PS50157">
    <property type="entry name" value="ZINC_FINGER_C2H2_2"/>
    <property type="match status" value="1"/>
</dbReference>
<name>A0A8J5K563_HOMAM</name>
<accession>A0A8J5K563</accession>
<gene>
    <name evidence="4" type="primary">br-L6</name>
    <name evidence="4" type="ORF">Hamer_G012315</name>
</gene>
<comment type="caution">
    <text evidence="4">The sequence shown here is derived from an EMBL/GenBank/DDBJ whole genome shotgun (WGS) entry which is preliminary data.</text>
</comment>
<keyword evidence="5" id="KW-1185">Reference proteome</keyword>
<dbReference type="Gene3D" id="3.30.160.60">
    <property type="entry name" value="Classic Zinc Finger"/>
    <property type="match status" value="1"/>
</dbReference>
<dbReference type="SMART" id="SM00355">
    <property type="entry name" value="ZnF_C2H2"/>
    <property type="match status" value="2"/>
</dbReference>
<evidence type="ECO:0000313" key="4">
    <source>
        <dbReference type="EMBL" id="KAG7170085.1"/>
    </source>
</evidence>
<feature type="compositionally biased region" description="Low complexity" evidence="2">
    <location>
        <begin position="40"/>
        <end position="52"/>
    </location>
</feature>
<dbReference type="PANTHER" id="PTHR21190">
    <property type="entry name" value="GH10077P"/>
    <property type="match status" value="1"/>
</dbReference>
<evidence type="ECO:0000313" key="5">
    <source>
        <dbReference type="Proteomes" id="UP000747542"/>
    </source>
</evidence>
<feature type="compositionally biased region" description="Low complexity" evidence="2">
    <location>
        <begin position="152"/>
        <end position="166"/>
    </location>
</feature>
<dbReference type="InterPro" id="IPR013087">
    <property type="entry name" value="Znf_C2H2_type"/>
</dbReference>
<dbReference type="GO" id="GO:0008270">
    <property type="term" value="F:zinc ion binding"/>
    <property type="evidence" value="ECO:0007669"/>
    <property type="project" value="UniProtKB-KW"/>
</dbReference>
<dbReference type="PROSITE" id="PS00028">
    <property type="entry name" value="ZINC_FINGER_C2H2_1"/>
    <property type="match status" value="2"/>
</dbReference>
<feature type="region of interest" description="Disordered" evidence="2">
    <location>
        <begin position="144"/>
        <end position="166"/>
    </location>
</feature>
<proteinExistence type="predicted"/>
<sequence length="166" mass="17273">MGGGLGGLQAAVGSGEYGAGSTLCQLPTNPPSSAHGDYGGPSLAAPGPPSMASIEAASPQVSYSSDLAATTSSSLTALGYTPPGGRSRPPTGEEVVCGVCGKVLCNKYVLKTHLRDMHGPRQSLQCPVCHRMYASLNSLRAHMSGTHKKLHQQQQQQQQQQPSLRY</sequence>
<evidence type="ECO:0000259" key="3">
    <source>
        <dbReference type="PROSITE" id="PS50157"/>
    </source>
</evidence>
<keyword evidence="1" id="KW-0479">Metal-binding</keyword>
<protein>
    <submittedName>
        <fullName evidence="4">Broad-complex core protein-like 6</fullName>
    </submittedName>
</protein>
<dbReference type="Proteomes" id="UP000747542">
    <property type="component" value="Unassembled WGS sequence"/>
</dbReference>
<organism evidence="4 5">
    <name type="scientific">Homarus americanus</name>
    <name type="common">American lobster</name>
    <dbReference type="NCBI Taxonomy" id="6706"/>
    <lineage>
        <taxon>Eukaryota</taxon>
        <taxon>Metazoa</taxon>
        <taxon>Ecdysozoa</taxon>
        <taxon>Arthropoda</taxon>
        <taxon>Crustacea</taxon>
        <taxon>Multicrustacea</taxon>
        <taxon>Malacostraca</taxon>
        <taxon>Eumalacostraca</taxon>
        <taxon>Eucarida</taxon>
        <taxon>Decapoda</taxon>
        <taxon>Pleocyemata</taxon>
        <taxon>Astacidea</taxon>
        <taxon>Nephropoidea</taxon>
        <taxon>Nephropidae</taxon>
        <taxon>Homarus</taxon>
    </lineage>
</organism>
<feature type="region of interest" description="Disordered" evidence="2">
    <location>
        <begin position="23"/>
        <end position="52"/>
    </location>
</feature>
<dbReference type="PANTHER" id="PTHR21190:SF1">
    <property type="entry name" value="GH10077P"/>
    <property type="match status" value="1"/>
</dbReference>
<dbReference type="InterPro" id="IPR036236">
    <property type="entry name" value="Znf_C2H2_sf"/>
</dbReference>
<keyword evidence="1" id="KW-0862">Zinc</keyword>
<evidence type="ECO:0000256" key="2">
    <source>
        <dbReference type="SAM" id="MobiDB-lite"/>
    </source>
</evidence>
<evidence type="ECO:0000256" key="1">
    <source>
        <dbReference type="PROSITE-ProRule" id="PRU00042"/>
    </source>
</evidence>
<dbReference type="SUPFAM" id="SSF57667">
    <property type="entry name" value="beta-beta-alpha zinc fingers"/>
    <property type="match status" value="1"/>
</dbReference>
<dbReference type="AlphaFoldDB" id="A0A8J5K563"/>
<reference evidence="4" key="1">
    <citation type="journal article" date="2021" name="Sci. Adv.">
        <title>The American lobster genome reveals insights on longevity, neural, and immune adaptations.</title>
        <authorList>
            <person name="Polinski J.M."/>
            <person name="Zimin A.V."/>
            <person name="Clark K.F."/>
            <person name="Kohn A.B."/>
            <person name="Sadowski N."/>
            <person name="Timp W."/>
            <person name="Ptitsyn A."/>
            <person name="Khanna P."/>
            <person name="Romanova D.Y."/>
            <person name="Williams P."/>
            <person name="Greenwood S.J."/>
            <person name="Moroz L.L."/>
            <person name="Walt D.R."/>
            <person name="Bodnar A.G."/>
        </authorList>
    </citation>
    <scope>NUCLEOTIDE SEQUENCE</scope>
    <source>
        <strain evidence="4">GMGI-L3</strain>
    </source>
</reference>
<feature type="domain" description="C2H2-type" evidence="3">
    <location>
        <begin position="95"/>
        <end position="123"/>
    </location>
</feature>
<keyword evidence="1" id="KW-0863">Zinc-finger</keyword>